<dbReference type="PRINTS" id="PR00100">
    <property type="entry name" value="AOTCASE"/>
</dbReference>
<evidence type="ECO:0000259" key="6">
    <source>
        <dbReference type="Pfam" id="PF02729"/>
    </source>
</evidence>
<keyword evidence="8" id="KW-1185">Reference proteome</keyword>
<dbReference type="PANTHER" id="PTHR45753:SF6">
    <property type="entry name" value="ASPARTATE CARBAMOYLTRANSFERASE"/>
    <property type="match status" value="1"/>
</dbReference>
<dbReference type="Pfam" id="PF02729">
    <property type="entry name" value="OTCace_N"/>
    <property type="match status" value="1"/>
</dbReference>
<dbReference type="Proteomes" id="UP000677126">
    <property type="component" value="Chromosome"/>
</dbReference>
<feature type="compositionally biased region" description="Basic residues" evidence="4">
    <location>
        <begin position="1"/>
        <end position="19"/>
    </location>
</feature>
<dbReference type="Pfam" id="PF00185">
    <property type="entry name" value="OTCace"/>
    <property type="match status" value="1"/>
</dbReference>
<dbReference type="InterPro" id="IPR006131">
    <property type="entry name" value="Asp_carbamoyltransf_Asp/Orn-bd"/>
</dbReference>
<dbReference type="InterPro" id="IPR036901">
    <property type="entry name" value="Asp/Orn_carbamoylTrfase_sf"/>
</dbReference>
<comment type="similarity">
    <text evidence="3">Belongs to the aspartate/ornithine carbamoyltransferase superfamily.</text>
</comment>
<feature type="domain" description="Aspartate/ornithine carbamoyltransferase Asp/Orn-binding" evidence="5">
    <location>
        <begin position="230"/>
        <end position="374"/>
    </location>
</feature>
<dbReference type="InterPro" id="IPR006130">
    <property type="entry name" value="Asp/Orn_carbamoylTrfase"/>
</dbReference>
<dbReference type="PRINTS" id="PR00101">
    <property type="entry name" value="ATCASE"/>
</dbReference>
<dbReference type="EMBL" id="CP054856">
    <property type="protein sequence ID" value="QVM86040.1"/>
    <property type="molecule type" value="Genomic_DNA"/>
</dbReference>
<dbReference type="InterPro" id="IPR006132">
    <property type="entry name" value="Asp/Orn_carbamoyltranf_P-bd"/>
</dbReference>
<feature type="region of interest" description="Disordered" evidence="4">
    <location>
        <begin position="1"/>
        <end position="27"/>
    </location>
</feature>
<name>A0ABX8EA16_9SPHN</name>
<protein>
    <submittedName>
        <fullName evidence="7">Aspartate carbamoyltransferase</fullName>
    </submittedName>
</protein>
<gene>
    <name evidence="7" type="ORF">HT578_05570</name>
</gene>
<keyword evidence="2 3" id="KW-0808">Transferase</keyword>
<dbReference type="PROSITE" id="PS00097">
    <property type="entry name" value="CARBAMOYLTRANSFERASE"/>
    <property type="match status" value="1"/>
</dbReference>
<evidence type="ECO:0000256" key="1">
    <source>
        <dbReference type="ARBA" id="ARBA00003822"/>
    </source>
</evidence>
<sequence>MVHVHRARPRRPAHPRHPARRDLVSRDVSPASHVCHAPVIVKRPGKIGNCPNPADYIANAPQIRRAVLDRLRGQSVLSAALFDKDLLTELAKFAAYLQLKRFEVETAMSDKIMAAAFFEPSTRTRLSFESAMLHLGGKTISVADGKTTGVAKGESMRDIGQMFNSYADVVVVRHTEQAALSDMCEYLRVPLINGGNGSDEHPTQALADWYALLKWRPEITFGRLPEEFRLNIGIIGTPGNMRTVKSFLMLALLFHENINRITIFSEMADPLGEELRELTKNSPITIGFSQSLTQNLEYLDVIYMNAIAYIGDGYRFFADAFSLSSESRIKPDTVILHPLARGLELDVSLDDSPHNLYFNQADGAVWIRQALLLAIFGRVTDVVPPDMLDDEPLPSA</sequence>
<evidence type="ECO:0000259" key="5">
    <source>
        <dbReference type="Pfam" id="PF00185"/>
    </source>
</evidence>
<evidence type="ECO:0000256" key="2">
    <source>
        <dbReference type="ARBA" id="ARBA00022679"/>
    </source>
</evidence>
<dbReference type="SUPFAM" id="SSF53671">
    <property type="entry name" value="Aspartate/ornithine carbamoyltransferase"/>
    <property type="match status" value="1"/>
</dbReference>
<reference evidence="7 8" key="1">
    <citation type="journal article" date="2021" name="Int. J. Syst. Evol. Microbiol.">
        <title>Novosphingobium decolorationis sp. nov., an aniline blue-decolourizing bacterium isolated from East Pacific sediment.</title>
        <authorList>
            <person name="Chen X."/>
            <person name="Dong B."/>
            <person name="Chen T."/>
            <person name="Ren N."/>
            <person name="Wang J."/>
            <person name="Xu Y."/>
            <person name="Yang J."/>
            <person name="Zhu S."/>
            <person name="Chen J."/>
        </authorList>
    </citation>
    <scope>NUCLEOTIDE SEQUENCE [LARGE SCALE GENOMIC DNA]</scope>
    <source>
        <strain evidence="7 8">502str22</strain>
    </source>
</reference>
<feature type="domain" description="Aspartate/ornithine carbamoyltransferase carbamoyl-P binding" evidence="6">
    <location>
        <begin position="75"/>
        <end position="212"/>
    </location>
</feature>
<organism evidence="7 8">
    <name type="scientific">Novosphingobium decolorationis</name>
    <dbReference type="NCBI Taxonomy" id="2698673"/>
    <lineage>
        <taxon>Bacteria</taxon>
        <taxon>Pseudomonadati</taxon>
        <taxon>Pseudomonadota</taxon>
        <taxon>Alphaproteobacteria</taxon>
        <taxon>Sphingomonadales</taxon>
        <taxon>Sphingomonadaceae</taxon>
        <taxon>Novosphingobium</taxon>
    </lineage>
</organism>
<comment type="function">
    <text evidence="1">Reversibly catalyzes the transfer of the carbamoyl group from carbamoyl phosphate (CP) to the N(epsilon) atom of ornithine (ORN) to produce L-citrulline.</text>
</comment>
<dbReference type="PANTHER" id="PTHR45753">
    <property type="entry name" value="ORNITHINE CARBAMOYLTRANSFERASE, MITOCHONDRIAL"/>
    <property type="match status" value="1"/>
</dbReference>
<evidence type="ECO:0000256" key="4">
    <source>
        <dbReference type="SAM" id="MobiDB-lite"/>
    </source>
</evidence>
<proteinExistence type="inferred from homology"/>
<accession>A0ABX8EA16</accession>
<evidence type="ECO:0000256" key="3">
    <source>
        <dbReference type="RuleBase" id="RU003634"/>
    </source>
</evidence>
<dbReference type="Gene3D" id="3.40.50.1370">
    <property type="entry name" value="Aspartate/ornithine carbamoyltransferase"/>
    <property type="match status" value="2"/>
</dbReference>
<evidence type="ECO:0000313" key="7">
    <source>
        <dbReference type="EMBL" id="QVM86040.1"/>
    </source>
</evidence>
<evidence type="ECO:0000313" key="8">
    <source>
        <dbReference type="Proteomes" id="UP000677126"/>
    </source>
</evidence>